<comment type="caution">
    <text evidence="1">The sequence shown here is derived from an EMBL/GenBank/DDBJ whole genome shotgun (WGS) entry which is preliminary data.</text>
</comment>
<reference evidence="1" key="2">
    <citation type="submission" date="2023-05" db="EMBL/GenBank/DDBJ databases">
        <authorList>
            <person name="Schelkunov M.I."/>
        </authorList>
    </citation>
    <scope>NUCLEOTIDE SEQUENCE</scope>
    <source>
        <strain evidence="1">Hsosn_3</strain>
        <tissue evidence="1">Leaf</tissue>
    </source>
</reference>
<organism evidence="1 2">
    <name type="scientific">Heracleum sosnowskyi</name>
    <dbReference type="NCBI Taxonomy" id="360622"/>
    <lineage>
        <taxon>Eukaryota</taxon>
        <taxon>Viridiplantae</taxon>
        <taxon>Streptophyta</taxon>
        <taxon>Embryophyta</taxon>
        <taxon>Tracheophyta</taxon>
        <taxon>Spermatophyta</taxon>
        <taxon>Magnoliopsida</taxon>
        <taxon>eudicotyledons</taxon>
        <taxon>Gunneridae</taxon>
        <taxon>Pentapetalae</taxon>
        <taxon>asterids</taxon>
        <taxon>campanulids</taxon>
        <taxon>Apiales</taxon>
        <taxon>Apiaceae</taxon>
        <taxon>Apioideae</taxon>
        <taxon>apioid superclade</taxon>
        <taxon>Tordylieae</taxon>
        <taxon>Tordyliinae</taxon>
        <taxon>Heracleum</taxon>
    </lineage>
</organism>
<accession>A0AAD8HQ02</accession>
<sequence length="105" mass="12041">MTGKERGNDYEFPSTVHAIVDNNKRVNLIGVVIEEILPNPGFNLVDYHRSITEIDFLTSGLPFRCDARHMNTHGSEVYALFSKKYSSFSMYKRKQGENFVTYQAS</sequence>
<protein>
    <submittedName>
        <fullName evidence="1">Uncharacterized protein</fullName>
    </submittedName>
</protein>
<reference evidence="1" key="1">
    <citation type="submission" date="2023-02" db="EMBL/GenBank/DDBJ databases">
        <title>Genome of toxic invasive species Heracleum sosnowskyi carries increased number of genes despite the absence of recent whole-genome duplications.</title>
        <authorList>
            <person name="Schelkunov M."/>
            <person name="Shtratnikova V."/>
            <person name="Makarenko M."/>
            <person name="Klepikova A."/>
            <person name="Omelchenko D."/>
            <person name="Novikova G."/>
            <person name="Obukhova E."/>
            <person name="Bogdanov V."/>
            <person name="Penin A."/>
            <person name="Logacheva M."/>
        </authorList>
    </citation>
    <scope>NUCLEOTIDE SEQUENCE</scope>
    <source>
        <strain evidence="1">Hsosn_3</strain>
        <tissue evidence="1">Leaf</tissue>
    </source>
</reference>
<gene>
    <name evidence="1" type="ORF">POM88_036167</name>
</gene>
<proteinExistence type="predicted"/>
<dbReference type="EMBL" id="JAUIZM010000008">
    <property type="protein sequence ID" value="KAK1370075.1"/>
    <property type="molecule type" value="Genomic_DNA"/>
</dbReference>
<keyword evidence="2" id="KW-1185">Reference proteome</keyword>
<dbReference type="Proteomes" id="UP001237642">
    <property type="component" value="Unassembled WGS sequence"/>
</dbReference>
<dbReference type="AlphaFoldDB" id="A0AAD8HQ02"/>
<evidence type="ECO:0000313" key="1">
    <source>
        <dbReference type="EMBL" id="KAK1370075.1"/>
    </source>
</evidence>
<name>A0AAD8HQ02_9APIA</name>
<evidence type="ECO:0000313" key="2">
    <source>
        <dbReference type="Proteomes" id="UP001237642"/>
    </source>
</evidence>